<dbReference type="RefSeq" id="WP_253305028.1">
    <property type="nucleotide sequence ID" value="NZ_CP099582.1"/>
</dbReference>
<proteinExistence type="predicted"/>
<protein>
    <submittedName>
        <fullName evidence="1">PIN domain-containing protein</fullName>
    </submittedName>
</protein>
<gene>
    <name evidence="1" type="ORF">NF865_02395</name>
</gene>
<organism evidence="1 2">
    <name type="scientific">Thermococcus aggregans</name>
    <dbReference type="NCBI Taxonomy" id="110163"/>
    <lineage>
        <taxon>Archaea</taxon>
        <taxon>Methanobacteriati</taxon>
        <taxon>Methanobacteriota</taxon>
        <taxon>Thermococci</taxon>
        <taxon>Thermococcales</taxon>
        <taxon>Thermococcaceae</taxon>
        <taxon>Thermococcus</taxon>
    </lineage>
</organism>
<keyword evidence="2" id="KW-1185">Reference proteome</keyword>
<reference evidence="1" key="1">
    <citation type="journal article" date="1998" name="Int. J. Syst. Bacteriol. 48 Pt">
        <title>Thermococcus guaymasensis sp. nov. and Thermococcus aggregans sp. nov., two novel thermophilic archaea isolated from the Guaymas Basin hydrothermal vent site.</title>
        <authorList>
            <person name="Canganella F."/>
            <person name="Jones W.J."/>
            <person name="Gambacorta A."/>
            <person name="Antranikian G."/>
        </authorList>
    </citation>
    <scope>NUCLEOTIDE SEQUENCE</scope>
    <source>
        <strain evidence="1">TY</strain>
    </source>
</reference>
<reference evidence="1" key="2">
    <citation type="submission" date="2022-06" db="EMBL/GenBank/DDBJ databases">
        <authorList>
            <person name="Park Y.-J."/>
        </authorList>
    </citation>
    <scope>NUCLEOTIDE SEQUENCE</scope>
    <source>
        <strain evidence="1">TY</strain>
    </source>
</reference>
<name>A0A9E7MYD3_THEAG</name>
<dbReference type="SUPFAM" id="SSF88723">
    <property type="entry name" value="PIN domain-like"/>
    <property type="match status" value="1"/>
</dbReference>
<dbReference type="Gene3D" id="3.40.50.1010">
    <property type="entry name" value="5'-nuclease"/>
    <property type="match status" value="1"/>
</dbReference>
<dbReference type="GO" id="GO:0004521">
    <property type="term" value="F:RNA endonuclease activity"/>
    <property type="evidence" value="ECO:0007669"/>
    <property type="project" value="InterPro"/>
</dbReference>
<dbReference type="CDD" id="cd09854">
    <property type="entry name" value="PIN_VapC-like"/>
    <property type="match status" value="1"/>
</dbReference>
<dbReference type="EMBL" id="CP099582">
    <property type="protein sequence ID" value="USS41087.1"/>
    <property type="molecule type" value="Genomic_DNA"/>
</dbReference>
<dbReference type="InterPro" id="IPR039018">
    <property type="entry name" value="VapC20-like"/>
</dbReference>
<dbReference type="AlphaFoldDB" id="A0A9E7MYD3"/>
<dbReference type="PANTHER" id="PTHR42188:SF1">
    <property type="entry name" value="23S RRNA-SPECIFIC ENDONUCLEASE VAPC20"/>
    <property type="match status" value="1"/>
</dbReference>
<dbReference type="Proteomes" id="UP001055732">
    <property type="component" value="Chromosome"/>
</dbReference>
<dbReference type="InterPro" id="IPR029060">
    <property type="entry name" value="PIN-like_dom_sf"/>
</dbReference>
<accession>A0A9E7MYD3</accession>
<sequence length="46" mass="5395">MRGITKEKGISVNDALVCLKMKELNIKEIYTFDRHFQNLDVKVIQD</sequence>
<dbReference type="GO" id="GO:0016075">
    <property type="term" value="P:rRNA catabolic process"/>
    <property type="evidence" value="ECO:0007669"/>
    <property type="project" value="TreeGrafter"/>
</dbReference>
<dbReference type="KEGG" id="tagg:NF865_02395"/>
<evidence type="ECO:0000313" key="2">
    <source>
        <dbReference type="Proteomes" id="UP001055732"/>
    </source>
</evidence>
<dbReference type="PANTHER" id="PTHR42188">
    <property type="entry name" value="23S RRNA-SPECIFIC ENDONUCLEASE VAPC20"/>
    <property type="match status" value="1"/>
</dbReference>
<evidence type="ECO:0000313" key="1">
    <source>
        <dbReference type="EMBL" id="USS41087.1"/>
    </source>
</evidence>